<dbReference type="RefSeq" id="WP_082400362.1">
    <property type="nucleotide sequence ID" value="NZ_FTOE01000001.1"/>
</dbReference>
<dbReference type="SMART" id="SM00382">
    <property type="entry name" value="AAA"/>
    <property type="match status" value="1"/>
</dbReference>
<dbReference type="SUPFAM" id="SSF52540">
    <property type="entry name" value="P-loop containing nucleoside triphosphate hydrolases"/>
    <property type="match status" value="1"/>
</dbReference>
<dbReference type="InterPro" id="IPR013611">
    <property type="entry name" value="Transp-assoc_OB_typ2"/>
</dbReference>
<dbReference type="STRING" id="619304.SAMN05421760_101855"/>
<sequence>MTSSQFSELHTPTMTQTANIPLWKREGAEPFLKIENVTKKFGDFTAVDNISLDIYKNELFCLLGGSGSGKSTLLRIMAGFESATSGRIIIDGMDMAGIQPWNRPVNMMFQSYALFPHLNVADNVAFGLRREGVARSEVNKRVEKMLDMVQLGALGKRKPNQLSGGQRQRVALARSLIKRPKLLLLDEPLGALDKKLREETQFELINIQEELGVTFVVVTHDQEEAMTLATRIGVMNNGVIVQTAEPHVVYEYPNSRFVAEFVGSVNLFEGIIVEDLPDSVRIRSTEAGAELHVNHGISCAPNQVVHMAIRPEKIKISRQKPEQNVNCLHGVIEDIAYMGSLSVFKVRLASGKDVRITQPNFVRDMGARFTWHDSVYLSWDMDSSVVLTS</sequence>
<gene>
    <name evidence="8" type="primary">potA</name>
    <name evidence="10" type="ORF">SAMN05421760_101855</name>
</gene>
<keyword evidence="3" id="KW-0997">Cell inner membrane</keyword>
<comment type="similarity">
    <text evidence="8">Belongs to the ABC transporter superfamily. Spermidine/putrescine importer (TC 3.A.1.11.1) family.</text>
</comment>
<evidence type="ECO:0000256" key="6">
    <source>
        <dbReference type="ARBA" id="ARBA00022967"/>
    </source>
</evidence>
<dbReference type="PROSITE" id="PS50893">
    <property type="entry name" value="ABC_TRANSPORTER_2"/>
    <property type="match status" value="1"/>
</dbReference>
<dbReference type="GO" id="GO:0043190">
    <property type="term" value="C:ATP-binding cassette (ABC) transporter complex"/>
    <property type="evidence" value="ECO:0007669"/>
    <property type="project" value="InterPro"/>
</dbReference>
<dbReference type="GO" id="GO:0016887">
    <property type="term" value="F:ATP hydrolysis activity"/>
    <property type="evidence" value="ECO:0007669"/>
    <property type="project" value="InterPro"/>
</dbReference>
<dbReference type="InterPro" id="IPR003593">
    <property type="entry name" value="AAA+_ATPase"/>
</dbReference>
<dbReference type="GO" id="GO:0015847">
    <property type="term" value="P:putrescine transport"/>
    <property type="evidence" value="ECO:0007669"/>
    <property type="project" value="UniProtKB-ARBA"/>
</dbReference>
<dbReference type="GO" id="GO:0015417">
    <property type="term" value="F:ABC-type polyamine transporter activity"/>
    <property type="evidence" value="ECO:0007669"/>
    <property type="project" value="UniProtKB-EC"/>
</dbReference>
<keyword evidence="2 8" id="KW-1003">Cell membrane</keyword>
<evidence type="ECO:0000256" key="1">
    <source>
        <dbReference type="ARBA" id="ARBA00022448"/>
    </source>
</evidence>
<evidence type="ECO:0000259" key="9">
    <source>
        <dbReference type="PROSITE" id="PS50893"/>
    </source>
</evidence>
<dbReference type="EMBL" id="FTOE01000001">
    <property type="protein sequence ID" value="SIS46305.1"/>
    <property type="molecule type" value="Genomic_DNA"/>
</dbReference>
<dbReference type="EC" id="7.6.2.11" evidence="8"/>
<dbReference type="PANTHER" id="PTHR42781">
    <property type="entry name" value="SPERMIDINE/PUTRESCINE IMPORT ATP-BINDING PROTEIN POTA"/>
    <property type="match status" value="1"/>
</dbReference>
<dbReference type="InterPro" id="IPR050093">
    <property type="entry name" value="ABC_SmlMolc_Importer"/>
</dbReference>
<dbReference type="InterPro" id="IPR008995">
    <property type="entry name" value="Mo/tungstate-bd_C_term_dom"/>
</dbReference>
<dbReference type="PANTHER" id="PTHR42781:SF5">
    <property type="entry name" value="PUTRESCINE TRANSPORT ATP-BINDING PROTEIN POTG"/>
    <property type="match status" value="1"/>
</dbReference>
<keyword evidence="5 8" id="KW-0067">ATP-binding</keyword>
<feature type="domain" description="ABC transporter" evidence="9">
    <location>
        <begin position="32"/>
        <end position="262"/>
    </location>
</feature>
<dbReference type="Pfam" id="PF00005">
    <property type="entry name" value="ABC_tran"/>
    <property type="match status" value="1"/>
</dbReference>
<keyword evidence="7 8" id="KW-0472">Membrane</keyword>
<dbReference type="SUPFAM" id="SSF50331">
    <property type="entry name" value="MOP-like"/>
    <property type="match status" value="1"/>
</dbReference>
<name>A0A1N7JAF2_9GAMM</name>
<proteinExistence type="inferred from homology"/>
<comment type="catalytic activity">
    <reaction evidence="8">
        <text>ATP + H2O + polyamine-[polyamine-binding protein]Side 1 = ADP + phosphate + polyamineSide 2 + [polyamine-binding protein]Side 1.</text>
        <dbReference type="EC" id="7.6.2.11"/>
    </reaction>
</comment>
<organism evidence="10 11">
    <name type="scientific">Neptunomonas antarctica</name>
    <dbReference type="NCBI Taxonomy" id="619304"/>
    <lineage>
        <taxon>Bacteria</taxon>
        <taxon>Pseudomonadati</taxon>
        <taxon>Pseudomonadota</taxon>
        <taxon>Gammaproteobacteria</taxon>
        <taxon>Oceanospirillales</taxon>
        <taxon>Oceanospirillaceae</taxon>
        <taxon>Neptunomonas</taxon>
    </lineage>
</organism>
<comment type="function">
    <text evidence="8">Part of the ABC transporter complex PotABCD involved in spermidine/putrescine import. Responsible for energy coupling to the transport system.</text>
</comment>
<dbReference type="Proteomes" id="UP000185999">
    <property type="component" value="Unassembled WGS sequence"/>
</dbReference>
<dbReference type="AlphaFoldDB" id="A0A1N7JAF2"/>
<dbReference type="Pfam" id="PF08402">
    <property type="entry name" value="TOBE_2"/>
    <property type="match status" value="1"/>
</dbReference>
<keyword evidence="4 8" id="KW-0547">Nucleotide-binding</keyword>
<dbReference type="NCBIfam" id="TIGR01187">
    <property type="entry name" value="potA"/>
    <property type="match status" value="1"/>
</dbReference>
<dbReference type="InterPro" id="IPR005893">
    <property type="entry name" value="PotA-like"/>
</dbReference>
<comment type="subunit">
    <text evidence="8">The complex is composed of two ATP-binding proteins (PotA), two transmembrane proteins (PotB and PotC) and a solute-binding protein (PotD).</text>
</comment>
<evidence type="ECO:0000256" key="8">
    <source>
        <dbReference type="RuleBase" id="RU364083"/>
    </source>
</evidence>
<dbReference type="GO" id="GO:0005524">
    <property type="term" value="F:ATP binding"/>
    <property type="evidence" value="ECO:0007669"/>
    <property type="project" value="UniProtKB-KW"/>
</dbReference>
<keyword evidence="6 8" id="KW-1278">Translocase</keyword>
<evidence type="ECO:0000256" key="3">
    <source>
        <dbReference type="ARBA" id="ARBA00022519"/>
    </source>
</evidence>
<dbReference type="FunFam" id="3.40.50.300:FF:000133">
    <property type="entry name" value="Spermidine/putrescine import ATP-binding protein PotA"/>
    <property type="match status" value="1"/>
</dbReference>
<dbReference type="InterPro" id="IPR017871">
    <property type="entry name" value="ABC_transporter-like_CS"/>
</dbReference>
<evidence type="ECO:0000256" key="4">
    <source>
        <dbReference type="ARBA" id="ARBA00022741"/>
    </source>
</evidence>
<dbReference type="Gene3D" id="3.40.50.300">
    <property type="entry name" value="P-loop containing nucleotide triphosphate hydrolases"/>
    <property type="match status" value="1"/>
</dbReference>
<protein>
    <recommendedName>
        <fullName evidence="8">Spermidine/putrescine import ATP-binding protein PotA</fullName>
        <ecNumber evidence="8">7.6.2.11</ecNumber>
    </recommendedName>
</protein>
<dbReference type="Gene3D" id="2.40.50.100">
    <property type="match status" value="1"/>
</dbReference>
<evidence type="ECO:0000256" key="7">
    <source>
        <dbReference type="ARBA" id="ARBA00023136"/>
    </source>
</evidence>
<dbReference type="InterPro" id="IPR027417">
    <property type="entry name" value="P-loop_NTPase"/>
</dbReference>
<dbReference type="InterPro" id="IPR003439">
    <property type="entry name" value="ABC_transporter-like_ATP-bd"/>
</dbReference>
<dbReference type="PROSITE" id="PS00211">
    <property type="entry name" value="ABC_TRANSPORTER_1"/>
    <property type="match status" value="1"/>
</dbReference>
<evidence type="ECO:0000256" key="5">
    <source>
        <dbReference type="ARBA" id="ARBA00022840"/>
    </source>
</evidence>
<evidence type="ECO:0000313" key="10">
    <source>
        <dbReference type="EMBL" id="SIS46305.1"/>
    </source>
</evidence>
<evidence type="ECO:0000313" key="11">
    <source>
        <dbReference type="Proteomes" id="UP000185999"/>
    </source>
</evidence>
<evidence type="ECO:0000256" key="2">
    <source>
        <dbReference type="ARBA" id="ARBA00022475"/>
    </source>
</evidence>
<accession>A0A1N7JAF2</accession>
<keyword evidence="1 8" id="KW-0813">Transport</keyword>
<keyword evidence="11" id="KW-1185">Reference proteome</keyword>
<reference evidence="11" key="1">
    <citation type="submission" date="2017-01" db="EMBL/GenBank/DDBJ databases">
        <authorList>
            <person name="Varghese N."/>
            <person name="Submissions S."/>
        </authorList>
    </citation>
    <scope>NUCLEOTIDE SEQUENCE [LARGE SCALE GENOMIC DNA]</scope>
    <source>
        <strain evidence="11">DSM 22306</strain>
    </source>
</reference>